<feature type="signal peptide" evidence="1">
    <location>
        <begin position="1"/>
        <end position="21"/>
    </location>
</feature>
<accession>A0A8S3U8X5</accession>
<evidence type="ECO:0000313" key="2">
    <source>
        <dbReference type="EMBL" id="CAG2240335.1"/>
    </source>
</evidence>
<dbReference type="Proteomes" id="UP000683360">
    <property type="component" value="Unassembled WGS sequence"/>
</dbReference>
<dbReference type="AlphaFoldDB" id="A0A8S3U8X5"/>
<reference evidence="2" key="1">
    <citation type="submission" date="2021-03" db="EMBL/GenBank/DDBJ databases">
        <authorList>
            <person name="Bekaert M."/>
        </authorList>
    </citation>
    <scope>NUCLEOTIDE SEQUENCE</scope>
</reference>
<keyword evidence="1" id="KW-0732">Signal</keyword>
<keyword evidence="3" id="KW-1185">Reference proteome</keyword>
<organism evidence="2 3">
    <name type="scientific">Mytilus edulis</name>
    <name type="common">Blue mussel</name>
    <dbReference type="NCBI Taxonomy" id="6550"/>
    <lineage>
        <taxon>Eukaryota</taxon>
        <taxon>Metazoa</taxon>
        <taxon>Spiralia</taxon>
        <taxon>Lophotrochozoa</taxon>
        <taxon>Mollusca</taxon>
        <taxon>Bivalvia</taxon>
        <taxon>Autobranchia</taxon>
        <taxon>Pteriomorphia</taxon>
        <taxon>Mytilida</taxon>
        <taxon>Mytiloidea</taxon>
        <taxon>Mytilidae</taxon>
        <taxon>Mytilinae</taxon>
        <taxon>Mytilus</taxon>
    </lineage>
</organism>
<evidence type="ECO:0000256" key="1">
    <source>
        <dbReference type="SAM" id="SignalP"/>
    </source>
</evidence>
<comment type="caution">
    <text evidence="2">The sequence shown here is derived from an EMBL/GenBank/DDBJ whole genome shotgun (WGS) entry which is preliminary data.</text>
</comment>
<protein>
    <submittedName>
        <fullName evidence="2">Uncharacterized protein</fullName>
    </submittedName>
</protein>
<evidence type="ECO:0000313" key="3">
    <source>
        <dbReference type="Proteomes" id="UP000683360"/>
    </source>
</evidence>
<name>A0A8S3U8X5_MYTED</name>
<feature type="chain" id="PRO_5035866101" evidence="1">
    <location>
        <begin position="22"/>
        <end position="157"/>
    </location>
</feature>
<gene>
    <name evidence="2" type="ORF">MEDL_52609</name>
</gene>
<proteinExistence type="predicted"/>
<dbReference type="OrthoDB" id="6122078at2759"/>
<dbReference type="EMBL" id="CAJPWZ010002555">
    <property type="protein sequence ID" value="CAG2240335.1"/>
    <property type="molecule type" value="Genomic_DNA"/>
</dbReference>
<sequence>MKITLTVIVLVLAVLITNSDGWWNGKTRGYKCNEASGGEPYYFGTTALSCMGKRKAPSRSTRSHKHRWILYKGYYFERLNKSDVYNRGFSTNSDKCSTRRESRPAGYSSLSVDCIMKCTNSYEKKYGSYSRRVNDGRHFANRLSDILCTRTTCPSWC</sequence>